<dbReference type="EMBL" id="PHIG01000001">
    <property type="protein sequence ID" value="PJK31745.1"/>
    <property type="molecule type" value="Genomic_DNA"/>
</dbReference>
<name>A0A2M9G7R5_9PROT</name>
<organism evidence="1 2">
    <name type="scientific">Minwuia thermotolerans</name>
    <dbReference type="NCBI Taxonomy" id="2056226"/>
    <lineage>
        <taxon>Bacteria</taxon>
        <taxon>Pseudomonadati</taxon>
        <taxon>Pseudomonadota</taxon>
        <taxon>Alphaproteobacteria</taxon>
        <taxon>Minwuiales</taxon>
        <taxon>Minwuiaceae</taxon>
        <taxon>Minwuia</taxon>
    </lineage>
</organism>
<keyword evidence="2" id="KW-1185">Reference proteome</keyword>
<accession>A0A2M9G7R5</accession>
<comment type="caution">
    <text evidence="1">The sequence shown here is derived from an EMBL/GenBank/DDBJ whole genome shotgun (WGS) entry which is preliminary data.</text>
</comment>
<protein>
    <submittedName>
        <fullName evidence="1">Uncharacterized protein</fullName>
    </submittedName>
</protein>
<evidence type="ECO:0000313" key="2">
    <source>
        <dbReference type="Proteomes" id="UP000229498"/>
    </source>
</evidence>
<dbReference type="AlphaFoldDB" id="A0A2M9G7R5"/>
<evidence type="ECO:0000313" key="1">
    <source>
        <dbReference type="EMBL" id="PJK31745.1"/>
    </source>
</evidence>
<reference evidence="1 2" key="1">
    <citation type="submission" date="2017-11" db="EMBL/GenBank/DDBJ databases">
        <title>Draft genome sequence of Rhizobiales bacterium SY3-13.</title>
        <authorList>
            <person name="Sun C."/>
        </authorList>
    </citation>
    <scope>NUCLEOTIDE SEQUENCE [LARGE SCALE GENOMIC DNA]</scope>
    <source>
        <strain evidence="1 2">SY3-13</strain>
    </source>
</reference>
<gene>
    <name evidence="1" type="ORF">CVT23_00030</name>
</gene>
<sequence>MTRIVGSITGASLALALAACTSMDETADMSETAALEPTAGTPRAAPVTNYDGPHYGPLTEGMFAAGAGYNILVPDQ</sequence>
<proteinExistence type="predicted"/>
<dbReference type="PROSITE" id="PS51257">
    <property type="entry name" value="PROKAR_LIPOPROTEIN"/>
    <property type="match status" value="1"/>
</dbReference>
<dbReference type="Proteomes" id="UP000229498">
    <property type="component" value="Unassembled WGS sequence"/>
</dbReference>